<name>A0A0F9TKV9_9ZZZZ</name>
<comment type="caution">
    <text evidence="2">The sequence shown here is derived from an EMBL/GenBank/DDBJ whole genome shotgun (WGS) entry which is preliminary data.</text>
</comment>
<evidence type="ECO:0000313" key="2">
    <source>
        <dbReference type="EMBL" id="KKN49721.1"/>
    </source>
</evidence>
<protein>
    <recommendedName>
        <fullName evidence="1">Transglutaminase-like domain-containing protein</fullName>
    </recommendedName>
</protein>
<dbReference type="EMBL" id="LAZR01001153">
    <property type="protein sequence ID" value="KKN49721.1"/>
    <property type="molecule type" value="Genomic_DNA"/>
</dbReference>
<dbReference type="AlphaFoldDB" id="A0A0F9TKV9"/>
<organism evidence="2">
    <name type="scientific">marine sediment metagenome</name>
    <dbReference type="NCBI Taxonomy" id="412755"/>
    <lineage>
        <taxon>unclassified sequences</taxon>
        <taxon>metagenomes</taxon>
        <taxon>ecological metagenomes</taxon>
    </lineage>
</organism>
<dbReference type="SUPFAM" id="SSF54001">
    <property type="entry name" value="Cysteine proteinases"/>
    <property type="match status" value="1"/>
</dbReference>
<accession>A0A0F9TKV9</accession>
<dbReference type="Gene3D" id="3.10.620.30">
    <property type="match status" value="1"/>
</dbReference>
<sequence>MQNQILTHREPGTITTHELLGIPAGAEGTRATLRIMRELVREWKVHPRLRQLAKKIVQRCPPKNIRCEVTRLHAYVQNQIRYVRDVQGVETVQAPDVTLRDKSGDCDDQAVLIGALLCSIGHPVRFMAVGFRPGQFAHVYAETPIGPNWVAVETTEKGWPVGRKPRGVIHMVQKV</sequence>
<reference evidence="2" key="1">
    <citation type="journal article" date="2015" name="Nature">
        <title>Complex archaea that bridge the gap between prokaryotes and eukaryotes.</title>
        <authorList>
            <person name="Spang A."/>
            <person name="Saw J.H."/>
            <person name="Jorgensen S.L."/>
            <person name="Zaremba-Niedzwiedzka K."/>
            <person name="Martijn J."/>
            <person name="Lind A.E."/>
            <person name="van Eijk R."/>
            <person name="Schleper C."/>
            <person name="Guy L."/>
            <person name="Ettema T.J."/>
        </authorList>
    </citation>
    <scope>NUCLEOTIDE SEQUENCE</scope>
</reference>
<dbReference type="InterPro" id="IPR038765">
    <property type="entry name" value="Papain-like_cys_pep_sf"/>
</dbReference>
<evidence type="ECO:0000259" key="1">
    <source>
        <dbReference type="Pfam" id="PF01841"/>
    </source>
</evidence>
<feature type="domain" description="Transglutaminase-like" evidence="1">
    <location>
        <begin position="50"/>
        <end position="153"/>
    </location>
</feature>
<dbReference type="Pfam" id="PF01841">
    <property type="entry name" value="Transglut_core"/>
    <property type="match status" value="1"/>
</dbReference>
<proteinExistence type="predicted"/>
<dbReference type="InterPro" id="IPR002931">
    <property type="entry name" value="Transglutaminase-like"/>
</dbReference>
<gene>
    <name evidence="2" type="ORF">LCGC14_0639710</name>
</gene>